<dbReference type="Gene3D" id="3.20.20.450">
    <property type="entry name" value="EAL domain"/>
    <property type="match status" value="1"/>
</dbReference>
<dbReference type="InterPro" id="IPR001633">
    <property type="entry name" value="EAL_dom"/>
</dbReference>
<organism evidence="2 3">
    <name type="scientific">Cytobacillus eiseniae</name>
    <dbReference type="NCBI Taxonomy" id="762947"/>
    <lineage>
        <taxon>Bacteria</taxon>
        <taxon>Bacillati</taxon>
        <taxon>Bacillota</taxon>
        <taxon>Bacilli</taxon>
        <taxon>Bacillales</taxon>
        <taxon>Bacillaceae</taxon>
        <taxon>Cytobacillus</taxon>
    </lineage>
</organism>
<comment type="caution">
    <text evidence="2">The sequence shown here is derived from an EMBL/GenBank/DDBJ whole genome shotgun (WGS) entry which is preliminary data.</text>
</comment>
<dbReference type="InterPro" id="IPR035919">
    <property type="entry name" value="EAL_sf"/>
</dbReference>
<protein>
    <submittedName>
        <fullName evidence="2">EAL domain-containing protein (Putative c-di-GMP-specific phosphodiesterase class I)</fullName>
    </submittedName>
</protein>
<feature type="domain" description="EAL" evidence="1">
    <location>
        <begin position="1"/>
        <end position="236"/>
    </location>
</feature>
<dbReference type="Proteomes" id="UP001519293">
    <property type="component" value="Unassembled WGS sequence"/>
</dbReference>
<sequence>MDSVIDTLIEEENFHHYAQGLFHTTDQTKVGIELLLRSNLGNPDFIFGEAKRVNRLYELETKSIIKLLTTYTSKKSKIVDHLFINLYPSTILHPNFPDFIRKVSNQFPQTANRITFEVIESEKVDNIPLLKENIQLMKSLNYWIAIDDVGKGWSSLNIIIEIEPHYIKLDHYFSINLSKSALKQKMIESLLDYAQFSNAKVVLEGVEQENDLSIAKELGIPLCQGYFLEKPQPLSL</sequence>
<proteinExistence type="predicted"/>
<dbReference type="CDD" id="cd01948">
    <property type="entry name" value="EAL"/>
    <property type="match status" value="1"/>
</dbReference>
<evidence type="ECO:0000259" key="1">
    <source>
        <dbReference type="PROSITE" id="PS50883"/>
    </source>
</evidence>
<evidence type="ECO:0000313" key="3">
    <source>
        <dbReference type="Proteomes" id="UP001519293"/>
    </source>
</evidence>
<dbReference type="EMBL" id="JAGIKZ010000015">
    <property type="protein sequence ID" value="MBP2242077.1"/>
    <property type="molecule type" value="Genomic_DNA"/>
</dbReference>
<dbReference type="Pfam" id="PF00563">
    <property type="entry name" value="EAL"/>
    <property type="match status" value="1"/>
</dbReference>
<reference evidence="2 3" key="1">
    <citation type="submission" date="2021-03" db="EMBL/GenBank/DDBJ databases">
        <title>Genomic Encyclopedia of Type Strains, Phase IV (KMG-IV): sequencing the most valuable type-strain genomes for metagenomic binning, comparative biology and taxonomic classification.</title>
        <authorList>
            <person name="Goeker M."/>
        </authorList>
    </citation>
    <scope>NUCLEOTIDE SEQUENCE [LARGE SCALE GENOMIC DNA]</scope>
    <source>
        <strain evidence="2 3">DSM 26675</strain>
    </source>
</reference>
<evidence type="ECO:0000313" key="2">
    <source>
        <dbReference type="EMBL" id="MBP2242077.1"/>
    </source>
</evidence>
<keyword evidence="3" id="KW-1185">Reference proteome</keyword>
<dbReference type="SUPFAM" id="SSF141868">
    <property type="entry name" value="EAL domain-like"/>
    <property type="match status" value="1"/>
</dbReference>
<accession>A0ABS4RGR4</accession>
<dbReference type="PANTHER" id="PTHR33121:SF76">
    <property type="entry name" value="SIGNALING PROTEIN"/>
    <property type="match status" value="1"/>
</dbReference>
<name>A0ABS4RGR4_9BACI</name>
<dbReference type="PROSITE" id="PS50883">
    <property type="entry name" value="EAL"/>
    <property type="match status" value="1"/>
</dbReference>
<dbReference type="PANTHER" id="PTHR33121">
    <property type="entry name" value="CYCLIC DI-GMP PHOSPHODIESTERASE PDEF"/>
    <property type="match status" value="1"/>
</dbReference>
<dbReference type="SMART" id="SM00052">
    <property type="entry name" value="EAL"/>
    <property type="match status" value="1"/>
</dbReference>
<dbReference type="RefSeq" id="WP_066398615.1">
    <property type="nucleotide sequence ID" value="NZ_JAGIKZ010000015.1"/>
</dbReference>
<dbReference type="InterPro" id="IPR050706">
    <property type="entry name" value="Cyclic-di-GMP_PDE-like"/>
</dbReference>
<gene>
    <name evidence="2" type="ORF">J2Z40_002650</name>
</gene>